<evidence type="ECO:0000259" key="5">
    <source>
        <dbReference type="Pfam" id="PF04542"/>
    </source>
</evidence>
<dbReference type="InterPro" id="IPR014284">
    <property type="entry name" value="RNA_pol_sigma-70_dom"/>
</dbReference>
<dbReference type="SUPFAM" id="SSF88946">
    <property type="entry name" value="Sigma2 domain of RNA polymerase sigma factors"/>
    <property type="match status" value="1"/>
</dbReference>
<dbReference type="InterPro" id="IPR013324">
    <property type="entry name" value="RNA_pol_sigma_r3/r4-like"/>
</dbReference>
<feature type="domain" description="RNA polymerase sigma factor 70 region 4 type 2" evidence="6">
    <location>
        <begin position="136"/>
        <end position="187"/>
    </location>
</feature>
<evidence type="ECO:0000313" key="7">
    <source>
        <dbReference type="EMBL" id="MFD1216472.1"/>
    </source>
</evidence>
<dbReference type="Proteomes" id="UP001597264">
    <property type="component" value="Unassembled WGS sequence"/>
</dbReference>
<dbReference type="Pfam" id="PF04542">
    <property type="entry name" value="Sigma70_r2"/>
    <property type="match status" value="1"/>
</dbReference>
<evidence type="ECO:0000256" key="4">
    <source>
        <dbReference type="ARBA" id="ARBA00023163"/>
    </source>
</evidence>
<proteinExistence type="inferred from homology"/>
<dbReference type="InterPro" id="IPR007627">
    <property type="entry name" value="RNA_pol_sigma70_r2"/>
</dbReference>
<dbReference type="CDD" id="cd06171">
    <property type="entry name" value="Sigma70_r4"/>
    <property type="match status" value="1"/>
</dbReference>
<dbReference type="SUPFAM" id="SSF88659">
    <property type="entry name" value="Sigma3 and sigma4 domains of RNA polymerase sigma factors"/>
    <property type="match status" value="1"/>
</dbReference>
<dbReference type="Gene3D" id="1.10.10.10">
    <property type="entry name" value="Winged helix-like DNA-binding domain superfamily/Winged helix DNA-binding domain"/>
    <property type="match status" value="1"/>
</dbReference>
<comment type="similarity">
    <text evidence="1">Belongs to the sigma-70 factor family. ECF subfamily.</text>
</comment>
<evidence type="ECO:0000259" key="6">
    <source>
        <dbReference type="Pfam" id="PF08281"/>
    </source>
</evidence>
<sequence>MKVSQQTRSDEWSTLLVRVGKERDRAAFEQLFAHFAPLIKGFQLSRGGQSTAVEAADELVQEVMFRVWRKSANFDPAKASASTWIYTIMRNCRIDALRKDQRQPETDHGLNVDDIWDDSQDEQPLLFLQQARNQQSVRTGLASLPPEQSHIIEKAYVEGKSHSEISEELGLPLGTVKSRVRLALKKLQSTLVR</sequence>
<protein>
    <submittedName>
        <fullName evidence="7">Sigma-70 family RNA polymerase sigma factor</fullName>
    </submittedName>
</protein>
<feature type="domain" description="RNA polymerase sigma-70 region 2" evidence="5">
    <location>
        <begin position="31"/>
        <end position="102"/>
    </location>
</feature>
<dbReference type="PANTHER" id="PTHR43133:SF62">
    <property type="entry name" value="RNA POLYMERASE SIGMA FACTOR SIGZ"/>
    <property type="match status" value="1"/>
</dbReference>
<accession>A0ABW3U6W5</accession>
<evidence type="ECO:0000313" key="8">
    <source>
        <dbReference type="Proteomes" id="UP001597264"/>
    </source>
</evidence>
<dbReference type="RefSeq" id="WP_329957934.1">
    <property type="nucleotide sequence ID" value="NZ_CP087715.1"/>
</dbReference>
<comment type="caution">
    <text evidence="7">The sequence shown here is derived from an EMBL/GenBank/DDBJ whole genome shotgun (WGS) entry which is preliminary data.</text>
</comment>
<keyword evidence="4" id="KW-0804">Transcription</keyword>
<organism evidence="7 8">
    <name type="scientific">Microbulbifer celer</name>
    <dbReference type="NCBI Taxonomy" id="435905"/>
    <lineage>
        <taxon>Bacteria</taxon>
        <taxon>Pseudomonadati</taxon>
        <taxon>Pseudomonadota</taxon>
        <taxon>Gammaproteobacteria</taxon>
        <taxon>Cellvibrionales</taxon>
        <taxon>Microbulbiferaceae</taxon>
        <taxon>Microbulbifer</taxon>
    </lineage>
</organism>
<dbReference type="Pfam" id="PF08281">
    <property type="entry name" value="Sigma70_r4_2"/>
    <property type="match status" value="1"/>
</dbReference>
<dbReference type="InterPro" id="IPR013249">
    <property type="entry name" value="RNA_pol_sigma70_r4_t2"/>
</dbReference>
<dbReference type="PANTHER" id="PTHR43133">
    <property type="entry name" value="RNA POLYMERASE ECF-TYPE SIGMA FACTO"/>
    <property type="match status" value="1"/>
</dbReference>
<gene>
    <name evidence="7" type="ORF">ACFQ2X_07685</name>
</gene>
<dbReference type="Gene3D" id="1.10.1740.10">
    <property type="match status" value="1"/>
</dbReference>
<evidence type="ECO:0000256" key="2">
    <source>
        <dbReference type="ARBA" id="ARBA00023015"/>
    </source>
</evidence>
<keyword evidence="8" id="KW-1185">Reference proteome</keyword>
<dbReference type="InterPro" id="IPR039425">
    <property type="entry name" value="RNA_pol_sigma-70-like"/>
</dbReference>
<keyword evidence="2" id="KW-0805">Transcription regulation</keyword>
<dbReference type="NCBIfam" id="TIGR02937">
    <property type="entry name" value="sigma70-ECF"/>
    <property type="match status" value="1"/>
</dbReference>
<dbReference type="InterPro" id="IPR013325">
    <property type="entry name" value="RNA_pol_sigma_r2"/>
</dbReference>
<keyword evidence="3" id="KW-0731">Sigma factor</keyword>
<evidence type="ECO:0000256" key="3">
    <source>
        <dbReference type="ARBA" id="ARBA00023082"/>
    </source>
</evidence>
<dbReference type="InterPro" id="IPR036388">
    <property type="entry name" value="WH-like_DNA-bd_sf"/>
</dbReference>
<dbReference type="EMBL" id="JBHTLR010000007">
    <property type="protein sequence ID" value="MFD1216472.1"/>
    <property type="molecule type" value="Genomic_DNA"/>
</dbReference>
<reference evidence="8" key="1">
    <citation type="journal article" date="2019" name="Int. J. Syst. Evol. Microbiol.">
        <title>The Global Catalogue of Microorganisms (GCM) 10K type strain sequencing project: providing services to taxonomists for standard genome sequencing and annotation.</title>
        <authorList>
            <consortium name="The Broad Institute Genomics Platform"/>
            <consortium name="The Broad Institute Genome Sequencing Center for Infectious Disease"/>
            <person name="Wu L."/>
            <person name="Ma J."/>
        </authorList>
    </citation>
    <scope>NUCLEOTIDE SEQUENCE [LARGE SCALE GENOMIC DNA]</scope>
    <source>
        <strain evidence="8">CCUG 54356</strain>
    </source>
</reference>
<name>A0ABW3U6W5_9GAMM</name>
<evidence type="ECO:0000256" key="1">
    <source>
        <dbReference type="ARBA" id="ARBA00010641"/>
    </source>
</evidence>